<accession>A0A955LL41</accession>
<reference evidence="2" key="1">
    <citation type="submission" date="2020-04" db="EMBL/GenBank/DDBJ databases">
        <authorList>
            <person name="Zhang T."/>
        </authorList>
    </citation>
    <scope>NUCLEOTIDE SEQUENCE</scope>
    <source>
        <strain evidence="2">HKST-UBA03</strain>
    </source>
</reference>
<dbReference type="Proteomes" id="UP000751518">
    <property type="component" value="Unassembled WGS sequence"/>
</dbReference>
<dbReference type="AlphaFoldDB" id="A0A955LL41"/>
<keyword evidence="1" id="KW-1133">Transmembrane helix</keyword>
<proteinExistence type="predicted"/>
<feature type="transmembrane region" description="Helical" evidence="1">
    <location>
        <begin position="12"/>
        <end position="33"/>
    </location>
</feature>
<feature type="non-terminal residue" evidence="2">
    <location>
        <position position="362"/>
    </location>
</feature>
<sequence length="362" mass="41579">MKHIILSVTSFVKQNIFPISIILIAVLVCYLNYEPNTFLTGWDTLHNEFNFKLSFIRNIFGVWREYQGLGAVAAHAESADLPRQIFIFIESFVLPLNFLRYSYVFLTLILGPLGVYFLLDRVTLKSVDPTNRHIAAFIAALYYLLNLATVQLFYVPFEMFQTQFAFLPWLMLFSIKYFETGSVKQLALFAVFTVFALPQAYAPVLFYAYFAGITVFFFIETLVNRKNNLHTYIKRGLLIVVTTLAINAYWLLPNIYYVINHSHDVTNAIVNKVFSDEAFSYNEKFGSVKNVALLKNFLFDWKVYEDNGVFGDLLHAWNNHLSNTLTLVLGYGMFALVIVGGFFSFKDRSRFGYGFGALLLLA</sequence>
<evidence type="ECO:0000256" key="1">
    <source>
        <dbReference type="SAM" id="Phobius"/>
    </source>
</evidence>
<dbReference type="EMBL" id="JAGQKZ010000046">
    <property type="protein sequence ID" value="MCA9392388.1"/>
    <property type="molecule type" value="Genomic_DNA"/>
</dbReference>
<keyword evidence="1" id="KW-0472">Membrane</keyword>
<feature type="transmembrane region" description="Helical" evidence="1">
    <location>
        <begin position="134"/>
        <end position="154"/>
    </location>
</feature>
<feature type="transmembrane region" description="Helical" evidence="1">
    <location>
        <begin position="207"/>
        <end position="224"/>
    </location>
</feature>
<name>A0A955LL41_UNCKA</name>
<keyword evidence="1" id="KW-0812">Transmembrane</keyword>
<comment type="caution">
    <text evidence="2">The sequence shown here is derived from an EMBL/GenBank/DDBJ whole genome shotgun (WGS) entry which is preliminary data.</text>
</comment>
<evidence type="ECO:0000313" key="3">
    <source>
        <dbReference type="Proteomes" id="UP000751518"/>
    </source>
</evidence>
<gene>
    <name evidence="2" type="ORF">KC614_04290</name>
</gene>
<feature type="transmembrane region" description="Helical" evidence="1">
    <location>
        <begin position="101"/>
        <end position="122"/>
    </location>
</feature>
<reference evidence="2" key="2">
    <citation type="journal article" date="2021" name="Microbiome">
        <title>Successional dynamics and alternative stable states in a saline activated sludge microbial community over 9 years.</title>
        <authorList>
            <person name="Wang Y."/>
            <person name="Ye J."/>
            <person name="Ju F."/>
            <person name="Liu L."/>
            <person name="Boyd J.A."/>
            <person name="Deng Y."/>
            <person name="Parks D.H."/>
            <person name="Jiang X."/>
            <person name="Yin X."/>
            <person name="Woodcroft B.J."/>
            <person name="Tyson G.W."/>
            <person name="Hugenholtz P."/>
            <person name="Polz M.F."/>
            <person name="Zhang T."/>
        </authorList>
    </citation>
    <scope>NUCLEOTIDE SEQUENCE</scope>
    <source>
        <strain evidence="2">HKST-UBA03</strain>
    </source>
</reference>
<feature type="transmembrane region" description="Helical" evidence="1">
    <location>
        <begin position="324"/>
        <end position="345"/>
    </location>
</feature>
<organism evidence="2 3">
    <name type="scientific">candidate division WWE3 bacterium</name>
    <dbReference type="NCBI Taxonomy" id="2053526"/>
    <lineage>
        <taxon>Bacteria</taxon>
        <taxon>Katanobacteria</taxon>
    </lineage>
</organism>
<evidence type="ECO:0000313" key="2">
    <source>
        <dbReference type="EMBL" id="MCA9392388.1"/>
    </source>
</evidence>
<protein>
    <submittedName>
        <fullName evidence="2">Uncharacterized protein</fullName>
    </submittedName>
</protein>
<feature type="transmembrane region" description="Helical" evidence="1">
    <location>
        <begin position="236"/>
        <end position="259"/>
    </location>
</feature>